<dbReference type="AlphaFoldDB" id="A0A1G7VSN6"/>
<evidence type="ECO:0000313" key="2">
    <source>
        <dbReference type="Proteomes" id="UP000198967"/>
    </source>
</evidence>
<sequence length="59" mass="6035">MEIAAGDRDWTVVYGEQAGLASCGAMLQPFDPPLTVPGLLLLPADGARECADALAAAFS</sequence>
<gene>
    <name evidence="1" type="ORF">SAMN05216377_113167</name>
</gene>
<dbReference type="Proteomes" id="UP000198967">
    <property type="component" value="Unassembled WGS sequence"/>
</dbReference>
<reference evidence="1 2" key="1">
    <citation type="submission" date="2016-10" db="EMBL/GenBank/DDBJ databases">
        <authorList>
            <person name="de Groot N.N."/>
        </authorList>
    </citation>
    <scope>NUCLEOTIDE SEQUENCE [LARGE SCALE GENOMIC DNA]</scope>
    <source>
        <strain evidence="1 2">CGMCC 4.3143</strain>
    </source>
</reference>
<organism evidence="1 2">
    <name type="scientific">Pseudonocardia oroxyli</name>
    <dbReference type="NCBI Taxonomy" id="366584"/>
    <lineage>
        <taxon>Bacteria</taxon>
        <taxon>Bacillati</taxon>
        <taxon>Actinomycetota</taxon>
        <taxon>Actinomycetes</taxon>
        <taxon>Pseudonocardiales</taxon>
        <taxon>Pseudonocardiaceae</taxon>
        <taxon>Pseudonocardia</taxon>
    </lineage>
</organism>
<evidence type="ECO:0000313" key="1">
    <source>
        <dbReference type="EMBL" id="SDG62822.1"/>
    </source>
</evidence>
<proteinExistence type="predicted"/>
<name>A0A1G7VSN6_PSEOR</name>
<dbReference type="EMBL" id="FNBE01000013">
    <property type="protein sequence ID" value="SDG62822.1"/>
    <property type="molecule type" value="Genomic_DNA"/>
</dbReference>
<protein>
    <submittedName>
        <fullName evidence="1">Uncharacterized protein</fullName>
    </submittedName>
</protein>
<keyword evidence="2" id="KW-1185">Reference proteome</keyword>
<accession>A0A1G7VSN6</accession>
<dbReference type="RefSeq" id="WP_176921426.1">
    <property type="nucleotide sequence ID" value="NZ_FNBE01000013.1"/>
</dbReference>